<keyword evidence="2" id="KW-1185">Reference proteome</keyword>
<evidence type="ECO:0000313" key="1">
    <source>
        <dbReference type="EMBL" id="RXR15456.1"/>
    </source>
</evidence>
<evidence type="ECO:0000313" key="2">
    <source>
        <dbReference type="Proteomes" id="UP000290283"/>
    </source>
</evidence>
<accession>A0A4V1N1N3</accession>
<dbReference type="EMBL" id="SBKO01000021">
    <property type="protein sequence ID" value="RXR15456.1"/>
    <property type="molecule type" value="Genomic_DNA"/>
</dbReference>
<dbReference type="GO" id="GO:0016301">
    <property type="term" value="F:kinase activity"/>
    <property type="evidence" value="ECO:0007669"/>
    <property type="project" value="UniProtKB-KW"/>
</dbReference>
<protein>
    <submittedName>
        <fullName evidence="1">Two-component sensor histidine kinase</fullName>
    </submittedName>
</protein>
<dbReference type="AlphaFoldDB" id="A0A4V1N1N3"/>
<dbReference type="Proteomes" id="UP000290283">
    <property type="component" value="Unassembled WGS sequence"/>
</dbReference>
<comment type="caution">
    <text evidence="1">The sequence shown here is derived from an EMBL/GenBank/DDBJ whole genome shotgun (WGS) entry which is preliminary data.</text>
</comment>
<keyword evidence="1" id="KW-0418">Kinase</keyword>
<name>A0A4V1N1N3_9FLAO</name>
<proteinExistence type="predicted"/>
<organism evidence="1 2">
    <name type="scientific">Flavobacterium amnicola</name>
    <dbReference type="NCBI Taxonomy" id="2506422"/>
    <lineage>
        <taxon>Bacteria</taxon>
        <taxon>Pseudomonadati</taxon>
        <taxon>Bacteroidota</taxon>
        <taxon>Flavobacteriia</taxon>
        <taxon>Flavobacteriales</taxon>
        <taxon>Flavobacteriaceae</taxon>
        <taxon>Flavobacterium</taxon>
    </lineage>
</organism>
<sequence>QEQRLSISRDLHDNIGSQLTFVISSIENLKFGIGNSNQKAETKRFQILNFLDNARIAQETIDFDFNIDEGLKEVKLTSLVWVNIYRTTQEAVNMRSKQRKWLV</sequence>
<reference evidence="2" key="1">
    <citation type="submission" date="2019-01" db="EMBL/GenBank/DDBJ databases">
        <title>Cytophagaceae bacterium strain CAR-16.</title>
        <authorList>
            <person name="Chen W.-M."/>
        </authorList>
    </citation>
    <scope>NUCLEOTIDE SEQUENCE [LARGE SCALE GENOMIC DNA]</scope>
    <source>
        <strain evidence="2">LLJ-11</strain>
    </source>
</reference>
<feature type="non-terminal residue" evidence="1">
    <location>
        <position position="1"/>
    </location>
</feature>
<gene>
    <name evidence="1" type="ORF">EQG63_12165</name>
</gene>
<keyword evidence="1" id="KW-0808">Transferase</keyword>
<dbReference type="Gene3D" id="1.20.5.1930">
    <property type="match status" value="1"/>
</dbReference>